<dbReference type="Pfam" id="PF04178">
    <property type="entry name" value="Got1"/>
    <property type="match status" value="1"/>
</dbReference>
<dbReference type="InterPro" id="IPR011691">
    <property type="entry name" value="Vesicle_transpt_SFT2"/>
</dbReference>
<dbReference type="InParanoid" id="A0A1Y2D4E8"/>
<dbReference type="PANTHER" id="PTHR23137:SF36">
    <property type="entry name" value="VESICLE TRANSPORT PROTEIN SFT2C"/>
    <property type="match status" value="1"/>
</dbReference>
<evidence type="ECO:0000256" key="1">
    <source>
        <dbReference type="ARBA" id="ARBA00004141"/>
    </source>
</evidence>
<comment type="similarity">
    <text evidence="7 8">Belongs to the SFT2 family.</text>
</comment>
<evidence type="ECO:0000313" key="10">
    <source>
        <dbReference type="Proteomes" id="UP000193467"/>
    </source>
</evidence>
<accession>A0A1Y2D4E8</accession>
<keyword evidence="3 8" id="KW-0812">Transmembrane</keyword>
<dbReference type="GO" id="GO:0016192">
    <property type="term" value="P:vesicle-mediated transport"/>
    <property type="evidence" value="ECO:0007669"/>
    <property type="project" value="InterPro"/>
</dbReference>
<sequence>PVAHFKHIFTAERLPFTGAYFGSLAATLYFAVGRQSYLPTLIFAIIQCGALVSYFVAYFPGGWQTLSFGSRMAMRGAGSMLPV</sequence>
<proteinExistence type="inferred from homology"/>
<evidence type="ECO:0000256" key="6">
    <source>
        <dbReference type="ARBA" id="ARBA00023136"/>
    </source>
</evidence>
<keyword evidence="5 8" id="KW-1133">Transmembrane helix</keyword>
<comment type="subcellular location">
    <subcellularLocation>
        <location evidence="8">Golgi apparatus membrane</location>
        <topology evidence="8">Multi-pass membrane protein</topology>
    </subcellularLocation>
    <subcellularLocation>
        <location evidence="1">Membrane</location>
        <topology evidence="1">Multi-pass membrane protein</topology>
    </subcellularLocation>
</comment>
<comment type="function">
    <text evidence="8">Nonessential protein required for the fusion of transport vesicles derived from the endocytic pathway with the Golgi complex.</text>
</comment>
<dbReference type="OrthoDB" id="660759at2759"/>
<evidence type="ECO:0000313" key="9">
    <source>
        <dbReference type="EMBL" id="ORY54087.1"/>
    </source>
</evidence>
<keyword evidence="10" id="KW-1185">Reference proteome</keyword>
<comment type="caution">
    <text evidence="9">The sequence shown here is derived from an EMBL/GenBank/DDBJ whole genome shotgun (WGS) entry which is preliminary data.</text>
</comment>
<keyword evidence="8" id="KW-0333">Golgi apparatus</keyword>
<feature type="transmembrane region" description="Helical" evidence="8">
    <location>
        <begin position="14"/>
        <end position="32"/>
    </location>
</feature>
<evidence type="ECO:0000256" key="4">
    <source>
        <dbReference type="ARBA" id="ARBA00022927"/>
    </source>
</evidence>
<evidence type="ECO:0000256" key="3">
    <source>
        <dbReference type="ARBA" id="ARBA00022692"/>
    </source>
</evidence>
<evidence type="ECO:0000256" key="5">
    <source>
        <dbReference type="ARBA" id="ARBA00022989"/>
    </source>
</evidence>
<keyword evidence="4 8" id="KW-0653">Protein transport</keyword>
<dbReference type="EMBL" id="MCGR01000101">
    <property type="protein sequence ID" value="ORY54087.1"/>
    <property type="molecule type" value="Genomic_DNA"/>
</dbReference>
<name>A0A1Y2D4E8_9BASI</name>
<keyword evidence="6 8" id="KW-0472">Membrane</keyword>
<gene>
    <name evidence="9" type="ORF">BCR35DRAFT_335878</name>
</gene>
<dbReference type="STRING" id="106004.A0A1Y2D4E8"/>
<keyword evidence="2 8" id="KW-0813">Transport</keyword>
<organism evidence="9 10">
    <name type="scientific">Leucosporidium creatinivorum</name>
    <dbReference type="NCBI Taxonomy" id="106004"/>
    <lineage>
        <taxon>Eukaryota</taxon>
        <taxon>Fungi</taxon>
        <taxon>Dikarya</taxon>
        <taxon>Basidiomycota</taxon>
        <taxon>Pucciniomycotina</taxon>
        <taxon>Microbotryomycetes</taxon>
        <taxon>Leucosporidiales</taxon>
        <taxon>Leucosporidium</taxon>
    </lineage>
</organism>
<dbReference type="PANTHER" id="PTHR23137">
    <property type="entry name" value="VESICLE TRANSPORT PROTEIN-RELATED"/>
    <property type="match status" value="1"/>
</dbReference>
<protein>
    <recommendedName>
        <fullName evidence="8">Protein transport protein SFT2</fullName>
    </recommendedName>
</protein>
<dbReference type="InterPro" id="IPR007305">
    <property type="entry name" value="Vesicle_transpt_Got1/SFT2"/>
</dbReference>
<evidence type="ECO:0000256" key="7">
    <source>
        <dbReference type="ARBA" id="ARBA00025800"/>
    </source>
</evidence>
<evidence type="ECO:0000256" key="8">
    <source>
        <dbReference type="RuleBase" id="RU363111"/>
    </source>
</evidence>
<dbReference type="Proteomes" id="UP000193467">
    <property type="component" value="Unassembled WGS sequence"/>
</dbReference>
<comment type="caution">
    <text evidence="8">Lacks conserved residue(s) required for the propagation of feature annotation.</text>
</comment>
<dbReference type="GO" id="GO:0015031">
    <property type="term" value="P:protein transport"/>
    <property type="evidence" value="ECO:0007669"/>
    <property type="project" value="UniProtKB-KW"/>
</dbReference>
<reference evidence="9 10" key="1">
    <citation type="submission" date="2016-07" db="EMBL/GenBank/DDBJ databases">
        <title>Pervasive Adenine N6-methylation of Active Genes in Fungi.</title>
        <authorList>
            <consortium name="DOE Joint Genome Institute"/>
            <person name="Mondo S.J."/>
            <person name="Dannebaum R.O."/>
            <person name="Kuo R.C."/>
            <person name="Labutti K."/>
            <person name="Haridas S."/>
            <person name="Kuo A."/>
            <person name="Salamov A."/>
            <person name="Ahrendt S.R."/>
            <person name="Lipzen A."/>
            <person name="Sullivan W."/>
            <person name="Andreopoulos W.B."/>
            <person name="Clum A."/>
            <person name="Lindquist E."/>
            <person name="Daum C."/>
            <person name="Ramamoorthy G.K."/>
            <person name="Gryganskyi A."/>
            <person name="Culley D."/>
            <person name="Magnuson J.K."/>
            <person name="James T.Y."/>
            <person name="O'Malley M.A."/>
            <person name="Stajich J.E."/>
            <person name="Spatafora J.W."/>
            <person name="Visel A."/>
            <person name="Grigoriev I.V."/>
        </authorList>
    </citation>
    <scope>NUCLEOTIDE SEQUENCE [LARGE SCALE GENOMIC DNA]</scope>
    <source>
        <strain evidence="9 10">62-1032</strain>
    </source>
</reference>
<dbReference type="GO" id="GO:0000139">
    <property type="term" value="C:Golgi membrane"/>
    <property type="evidence" value="ECO:0007669"/>
    <property type="project" value="UniProtKB-SubCell"/>
</dbReference>
<evidence type="ECO:0000256" key="2">
    <source>
        <dbReference type="ARBA" id="ARBA00022448"/>
    </source>
</evidence>
<feature type="non-terminal residue" evidence="9">
    <location>
        <position position="1"/>
    </location>
</feature>
<dbReference type="AlphaFoldDB" id="A0A1Y2D4E8"/>
<feature type="transmembrane region" description="Helical" evidence="8">
    <location>
        <begin position="38"/>
        <end position="59"/>
    </location>
</feature>